<keyword evidence="4" id="KW-1185">Reference proteome</keyword>
<dbReference type="Proteomes" id="UP000187209">
    <property type="component" value="Unassembled WGS sequence"/>
</dbReference>
<dbReference type="AlphaFoldDB" id="A0A1R2BA80"/>
<keyword evidence="1" id="KW-0175">Coiled coil</keyword>
<organism evidence="3 4">
    <name type="scientific">Stentor coeruleus</name>
    <dbReference type="NCBI Taxonomy" id="5963"/>
    <lineage>
        <taxon>Eukaryota</taxon>
        <taxon>Sar</taxon>
        <taxon>Alveolata</taxon>
        <taxon>Ciliophora</taxon>
        <taxon>Postciliodesmatophora</taxon>
        <taxon>Heterotrichea</taxon>
        <taxon>Heterotrichida</taxon>
        <taxon>Stentoridae</taxon>
        <taxon>Stentor</taxon>
    </lineage>
</organism>
<evidence type="ECO:0000313" key="4">
    <source>
        <dbReference type="Proteomes" id="UP000187209"/>
    </source>
</evidence>
<name>A0A1R2BA80_9CILI</name>
<feature type="region of interest" description="Disordered" evidence="2">
    <location>
        <begin position="1"/>
        <end position="37"/>
    </location>
</feature>
<evidence type="ECO:0000313" key="3">
    <source>
        <dbReference type="EMBL" id="OMJ73682.1"/>
    </source>
</evidence>
<comment type="caution">
    <text evidence="3">The sequence shown here is derived from an EMBL/GenBank/DDBJ whole genome shotgun (WGS) entry which is preliminary data.</text>
</comment>
<feature type="coiled-coil region" evidence="1">
    <location>
        <begin position="351"/>
        <end position="444"/>
    </location>
</feature>
<reference evidence="3 4" key="1">
    <citation type="submission" date="2016-11" db="EMBL/GenBank/DDBJ databases">
        <title>The macronuclear genome of Stentor coeruleus: a giant cell with tiny introns.</title>
        <authorList>
            <person name="Slabodnick M."/>
            <person name="Ruby J.G."/>
            <person name="Reiff S.B."/>
            <person name="Swart E.C."/>
            <person name="Gosai S."/>
            <person name="Prabakaran S."/>
            <person name="Witkowska E."/>
            <person name="Larue G.E."/>
            <person name="Fisher S."/>
            <person name="Freeman R.M."/>
            <person name="Gunawardena J."/>
            <person name="Chu W."/>
            <person name="Stover N.A."/>
            <person name="Gregory B.D."/>
            <person name="Nowacki M."/>
            <person name="Derisi J."/>
            <person name="Roy S.W."/>
            <person name="Marshall W.F."/>
            <person name="Sood P."/>
        </authorList>
    </citation>
    <scope>NUCLEOTIDE SEQUENCE [LARGE SCALE GENOMIC DNA]</scope>
    <source>
        <strain evidence="3">WM001</strain>
    </source>
</reference>
<sequence>MDSNNQSVYSKSKAKKFPKNLYKGKKPSPLILPQIKDPNFNIHSSRHLDLGEEIKFSSDPNRKVRANGLSPISPSSEDHFAPLTPLLDSPKTHKSNKIILIKKPKIKKSPSNYNKHDNLEPISQNSHEKDLIHTNSSSFNLEAKLQKISGSNLSSEIAIINSEPHSIENDEEKSLDQVKENINNWHCDKDIEYIKITTNEGLSDIFLDENQAKEIIKNDAETWKEKHIKLEEVYYNDTNALKKTIERLKLKNRMICEERDKALEKLENISSKHENCGRIIEEKDKCYKKEIAVFETRLSNALETANSKNYELIQTVECANRNNKIKREQDVIISELHEKSKALSDVNTMYINELNSLKSSLESCQKELKAERKKSASTDTLIKDLSAAKSLILSLEETKKSLKSQLEFINTNYKNLQESFNRYQERVLENEKTLKATIEKLKTEYPSSPNPLPIIIPQDLPKLRRFSTITSNNHDQLSQDTIKKLMIKVASLEQQAILNQQEIDKSLRDQAYNRKVIEEKNVIIGRMEKQILNNVIEKQETFRKNIFKEIDMFFENYRKNRQIVTGTYECNMCKIKKVKLVAWPCDNVDCKRGVSLIDNCLECRTPVRINEIEVLKELLGEFKNNFLVFEETKS</sequence>
<feature type="compositionally biased region" description="Basic residues" evidence="2">
    <location>
        <begin position="12"/>
        <end position="26"/>
    </location>
</feature>
<evidence type="ECO:0000256" key="1">
    <source>
        <dbReference type="SAM" id="Coils"/>
    </source>
</evidence>
<proteinExistence type="predicted"/>
<protein>
    <submittedName>
        <fullName evidence="3">Uncharacterized protein</fullName>
    </submittedName>
</protein>
<dbReference type="EMBL" id="MPUH01000804">
    <property type="protein sequence ID" value="OMJ73682.1"/>
    <property type="molecule type" value="Genomic_DNA"/>
</dbReference>
<gene>
    <name evidence="3" type="ORF">SteCoe_27589</name>
</gene>
<feature type="compositionally biased region" description="Polar residues" evidence="2">
    <location>
        <begin position="1"/>
        <end position="10"/>
    </location>
</feature>
<accession>A0A1R2BA80</accession>
<evidence type="ECO:0000256" key="2">
    <source>
        <dbReference type="SAM" id="MobiDB-lite"/>
    </source>
</evidence>